<name>A0A0K0DCI6_ANGCA</name>
<reference evidence="1" key="1">
    <citation type="submission" date="2012-09" db="EMBL/GenBank/DDBJ databases">
        <authorList>
            <person name="Martin A.A."/>
        </authorList>
    </citation>
    <scope>NUCLEOTIDE SEQUENCE</scope>
</reference>
<protein>
    <submittedName>
        <fullName evidence="2">Uncharacterized protein</fullName>
    </submittedName>
</protein>
<reference evidence="2" key="2">
    <citation type="submission" date="2017-02" db="UniProtKB">
        <authorList>
            <consortium name="WormBaseParasite"/>
        </authorList>
    </citation>
    <scope>IDENTIFICATION</scope>
</reference>
<proteinExistence type="predicted"/>
<dbReference type="AlphaFoldDB" id="A0A0K0DCI6"/>
<dbReference type="Proteomes" id="UP000035642">
    <property type="component" value="Unassembled WGS sequence"/>
</dbReference>
<evidence type="ECO:0000313" key="1">
    <source>
        <dbReference type="Proteomes" id="UP000035642"/>
    </source>
</evidence>
<dbReference type="WBParaSite" id="ACAC_0000828601-mRNA-1">
    <property type="protein sequence ID" value="ACAC_0000828601-mRNA-1"/>
    <property type="gene ID" value="ACAC_0000828601"/>
</dbReference>
<organism evidence="1 2">
    <name type="scientific">Angiostrongylus cantonensis</name>
    <name type="common">Rat lungworm</name>
    <dbReference type="NCBI Taxonomy" id="6313"/>
    <lineage>
        <taxon>Eukaryota</taxon>
        <taxon>Metazoa</taxon>
        <taxon>Ecdysozoa</taxon>
        <taxon>Nematoda</taxon>
        <taxon>Chromadorea</taxon>
        <taxon>Rhabditida</taxon>
        <taxon>Rhabditina</taxon>
        <taxon>Rhabditomorpha</taxon>
        <taxon>Strongyloidea</taxon>
        <taxon>Metastrongylidae</taxon>
        <taxon>Angiostrongylus</taxon>
    </lineage>
</organism>
<sequence length="66" mass="7322">MNMGVSEPNNLSTEIKRTVSLAGELSFVNQFGKIHEALFIAKYFTLSASAIDGNGCIVFNRKREKK</sequence>
<keyword evidence="1" id="KW-1185">Reference proteome</keyword>
<accession>A0A0K0DCI6</accession>
<evidence type="ECO:0000313" key="2">
    <source>
        <dbReference type="WBParaSite" id="ACAC_0000828601-mRNA-1"/>
    </source>
</evidence>